<comment type="similarity">
    <text evidence="4">Belongs to the BPG-independent phosphoglycerate mutase family. A-PGAM subfamily.</text>
</comment>
<reference evidence="7 8" key="1">
    <citation type="submission" date="2015-03" db="EMBL/GenBank/DDBJ databases">
        <title>Genomic characterization of Dehalococcoides mccartyi strain 11a5, an unusal plasmid-containing chloroethene dechlorinator.</title>
        <authorList>
            <person name="Zhao S."/>
            <person name="Ding C."/>
            <person name="He J."/>
        </authorList>
    </citation>
    <scope>NUCLEOTIDE SEQUENCE [LARGE SCALE GENOMIC DNA]</scope>
    <source>
        <strain evidence="7 8">11a5</strain>
    </source>
</reference>
<dbReference type="CDD" id="cd16011">
    <property type="entry name" value="iPGM_like"/>
    <property type="match status" value="1"/>
</dbReference>
<gene>
    <name evidence="7" type="ORF">Dm11a5_0641</name>
</gene>
<accession>A0A142VAW3</accession>
<evidence type="ECO:0000259" key="6">
    <source>
        <dbReference type="Pfam" id="PF01676"/>
    </source>
</evidence>
<protein>
    <submittedName>
        <fullName evidence="7">2,3-bisphosphoglycerate-independent phosphoglycerate mutase</fullName>
    </submittedName>
</protein>
<dbReference type="NCBIfam" id="TIGR00306">
    <property type="entry name" value="apgM"/>
    <property type="match status" value="1"/>
</dbReference>
<evidence type="ECO:0000313" key="7">
    <source>
        <dbReference type="EMBL" id="AMU86467.1"/>
    </source>
</evidence>
<evidence type="ECO:0000256" key="3">
    <source>
        <dbReference type="ARBA" id="ARBA00004921"/>
    </source>
</evidence>
<proteinExistence type="inferred from homology"/>
<dbReference type="Gene3D" id="3.40.720.10">
    <property type="entry name" value="Alkaline Phosphatase, subunit A"/>
    <property type="match status" value="1"/>
</dbReference>
<dbReference type="PATRIC" id="fig|61435.13.peg.672"/>
<dbReference type="EMBL" id="CP011127">
    <property type="protein sequence ID" value="AMU86467.1"/>
    <property type="molecule type" value="Genomic_DNA"/>
</dbReference>
<evidence type="ECO:0000313" key="8">
    <source>
        <dbReference type="Proteomes" id="UP000076394"/>
    </source>
</evidence>
<keyword evidence="5" id="KW-0324">Glycolysis</keyword>
<dbReference type="Gene3D" id="3.30.70.2130">
    <property type="entry name" value="Metalloenzyme domain"/>
    <property type="match status" value="1"/>
</dbReference>
<dbReference type="Pfam" id="PF01676">
    <property type="entry name" value="Metalloenzyme"/>
    <property type="match status" value="1"/>
</dbReference>
<dbReference type="PANTHER" id="PTHR31209">
    <property type="entry name" value="COFACTOR-INDEPENDENT PHOSPHOGLYCERATE MUTASE"/>
    <property type="match status" value="1"/>
</dbReference>
<dbReference type="AlphaFoldDB" id="A0A142VAW3"/>
<dbReference type="OrthoDB" id="9804453at2"/>
<dbReference type="Pfam" id="PF10143">
    <property type="entry name" value="PhosphMutase"/>
    <property type="match status" value="1"/>
</dbReference>
<dbReference type="PANTHER" id="PTHR31209:SF0">
    <property type="entry name" value="METALLOENZYME DOMAIN-CONTAINING PROTEIN"/>
    <property type="match status" value="1"/>
</dbReference>
<evidence type="ECO:0000256" key="5">
    <source>
        <dbReference type="ARBA" id="ARBA00023152"/>
    </source>
</evidence>
<comment type="pathway">
    <text evidence="3">Carbohydrate degradation.</text>
</comment>
<dbReference type="InterPro" id="IPR006124">
    <property type="entry name" value="Metalloenzyme"/>
</dbReference>
<dbReference type="NCBIfam" id="NF003160">
    <property type="entry name" value="PRK04135.1"/>
    <property type="match status" value="1"/>
</dbReference>
<dbReference type="GO" id="GO:0004619">
    <property type="term" value="F:phosphoglycerate mutase activity"/>
    <property type="evidence" value="ECO:0007669"/>
    <property type="project" value="UniProtKB-EC"/>
</dbReference>
<evidence type="ECO:0000256" key="4">
    <source>
        <dbReference type="ARBA" id="ARBA00005524"/>
    </source>
</evidence>
<dbReference type="PIRSF" id="PIRSF006392">
    <property type="entry name" value="IPGAM_arch"/>
    <property type="match status" value="1"/>
</dbReference>
<dbReference type="InterPro" id="IPR042253">
    <property type="entry name" value="Pglycerate_mutase_ApgM_sf"/>
</dbReference>
<dbReference type="RefSeq" id="WP_011929011.1">
    <property type="nucleotide sequence ID" value="NZ_AP024514.1"/>
</dbReference>
<evidence type="ECO:0000256" key="1">
    <source>
        <dbReference type="ARBA" id="ARBA00000370"/>
    </source>
</evidence>
<sequence length="401" mass="43263">MNKLNLVSQLSQTTPSKIVLLVIDGLGGLPHPESGQTELETARTPNLDELARKSICGMASPVAAGITPGSAPGHLGLFGYDPVDCLIGRGVLEALGIDFDLKPGDVATRGNFCTVDKQGLICDRRAGRVSSLVSAKLCTLLDGQEFDGIRVIVKPVKDHRLVVIFRGSGLSEKVTDSDPQKLGAVPEEVKPLAENARLMAKVANRFLQFAAKTLKDHAPANMILLRGFSEKPCFATMNEIYKLKTAAIASYPMYRGLSKVVGMDVLPTGSMLSDEIATYKANFEKYDFFFLHVKATDAAGEDGDFERKVKALEELDQILPEILSLKPDVVAISGDHSTPAVIQGHSWHEVPVLIYSKYCRPDKVCRFSETDCLQGGLGHIPASDIMPLAMANALKLGKFGA</sequence>
<dbReference type="GO" id="GO:0046872">
    <property type="term" value="F:metal ion binding"/>
    <property type="evidence" value="ECO:0007669"/>
    <property type="project" value="InterPro"/>
</dbReference>
<dbReference type="Proteomes" id="UP000076394">
    <property type="component" value="Chromosome"/>
</dbReference>
<feature type="domain" description="Metalloenzyme" evidence="6">
    <location>
        <begin position="17"/>
        <end position="391"/>
    </location>
</feature>
<dbReference type="InterPro" id="IPR017850">
    <property type="entry name" value="Alkaline_phosphatase_core_sf"/>
</dbReference>
<evidence type="ECO:0000256" key="2">
    <source>
        <dbReference type="ARBA" id="ARBA00002315"/>
    </source>
</evidence>
<organism evidence="7 8">
    <name type="scientific">Dehalococcoides mccartyi</name>
    <dbReference type="NCBI Taxonomy" id="61435"/>
    <lineage>
        <taxon>Bacteria</taxon>
        <taxon>Bacillati</taxon>
        <taxon>Chloroflexota</taxon>
        <taxon>Dehalococcoidia</taxon>
        <taxon>Dehalococcoidales</taxon>
        <taxon>Dehalococcoidaceae</taxon>
        <taxon>Dehalococcoides</taxon>
    </lineage>
</organism>
<comment type="function">
    <text evidence="2">Catalyzes the interconversion of 2-phosphoglycerate and 3-phosphoglycerate.</text>
</comment>
<dbReference type="SUPFAM" id="SSF53649">
    <property type="entry name" value="Alkaline phosphatase-like"/>
    <property type="match status" value="1"/>
</dbReference>
<name>A0A142VAW3_9CHLR</name>
<dbReference type="InterPro" id="IPR004456">
    <property type="entry name" value="Pglycerate_mutase_ApgM"/>
</dbReference>
<comment type="catalytic activity">
    <reaction evidence="1">
        <text>(2R)-2-phosphoglycerate = (2R)-3-phosphoglycerate</text>
        <dbReference type="Rhea" id="RHEA:15901"/>
        <dbReference type="ChEBI" id="CHEBI:58272"/>
        <dbReference type="ChEBI" id="CHEBI:58289"/>
        <dbReference type="EC" id="5.4.2.12"/>
    </reaction>
</comment>
<dbReference type="GO" id="GO:0006096">
    <property type="term" value="P:glycolytic process"/>
    <property type="evidence" value="ECO:0007669"/>
    <property type="project" value="UniProtKB-KW"/>
</dbReference>